<dbReference type="PANTHER" id="PTHR12743">
    <property type="entry name" value="CYTOCHROME C1 HEME LYASE"/>
    <property type="match status" value="1"/>
</dbReference>
<keyword evidence="6 10" id="KW-0408">Iron</keyword>
<keyword evidence="5 10" id="KW-0999">Mitochondrion inner membrane</keyword>
<dbReference type="Proteomes" id="UP000029725">
    <property type="component" value="Unassembled WGS sequence"/>
</dbReference>
<proteinExistence type="inferred from homology"/>
<keyword evidence="8 10" id="KW-0472">Membrane</keyword>
<reference evidence="11 12" key="1">
    <citation type="submission" date="2014-04" db="EMBL/GenBank/DDBJ databases">
        <title>A new species of microsporidia sheds light on the evolution of extreme parasitism.</title>
        <authorList>
            <person name="Haag K.L."/>
            <person name="James T.Y."/>
            <person name="Larsson R."/>
            <person name="Schaer T.M."/>
            <person name="Refardt D."/>
            <person name="Pombert J.-F."/>
            <person name="Ebert D."/>
        </authorList>
    </citation>
    <scope>NUCLEOTIDE SEQUENCE [LARGE SCALE GENOMIC DNA]</scope>
    <source>
        <strain evidence="11 12">UGP3</strain>
        <tissue evidence="11">Spores</tissue>
    </source>
</reference>
<organism evidence="11 12">
    <name type="scientific">Mitosporidium daphniae</name>
    <dbReference type="NCBI Taxonomy" id="1485682"/>
    <lineage>
        <taxon>Eukaryota</taxon>
        <taxon>Fungi</taxon>
        <taxon>Fungi incertae sedis</taxon>
        <taxon>Microsporidia</taxon>
        <taxon>Mitosporidium</taxon>
    </lineage>
</organism>
<evidence type="ECO:0000256" key="10">
    <source>
        <dbReference type="RuleBase" id="RU363130"/>
    </source>
</evidence>
<comment type="catalytic activity">
    <reaction evidence="10">
        <text>holo-[cytochrome c] = apo-[cytochrome c] + heme b</text>
        <dbReference type="Rhea" id="RHEA:22648"/>
        <dbReference type="Rhea" id="RHEA-COMP:10725"/>
        <dbReference type="Rhea" id="RHEA-COMP:10726"/>
        <dbReference type="ChEBI" id="CHEBI:29950"/>
        <dbReference type="ChEBI" id="CHEBI:60344"/>
        <dbReference type="ChEBI" id="CHEBI:83739"/>
        <dbReference type="EC" id="4.4.1.17"/>
    </reaction>
</comment>
<comment type="function">
    <text evidence="10">Lyase that catalyzes the covalent linking of the heme group to the cytochrome C apoprotein to produce the mature functional cytochrome.</text>
</comment>
<comment type="caution">
    <text evidence="11">The sequence shown here is derived from an EMBL/GenBank/DDBJ whole genome shotgun (WGS) entry which is preliminary data.</text>
</comment>
<dbReference type="GeneID" id="25260272"/>
<evidence type="ECO:0000256" key="2">
    <source>
        <dbReference type="ARBA" id="ARBA00007255"/>
    </source>
</evidence>
<evidence type="ECO:0000256" key="5">
    <source>
        <dbReference type="ARBA" id="ARBA00022792"/>
    </source>
</evidence>
<evidence type="ECO:0000313" key="11">
    <source>
        <dbReference type="EMBL" id="KGG50840.1"/>
    </source>
</evidence>
<evidence type="ECO:0000256" key="7">
    <source>
        <dbReference type="ARBA" id="ARBA00023128"/>
    </source>
</evidence>
<evidence type="ECO:0000256" key="4">
    <source>
        <dbReference type="ARBA" id="ARBA00022723"/>
    </source>
</evidence>
<dbReference type="EMBL" id="JMKJ01000488">
    <property type="protein sequence ID" value="KGG50840.1"/>
    <property type="molecule type" value="Genomic_DNA"/>
</dbReference>
<dbReference type="GO" id="GO:0004408">
    <property type="term" value="F:holocytochrome-c synthase activity"/>
    <property type="evidence" value="ECO:0007669"/>
    <property type="project" value="UniProtKB-EC"/>
</dbReference>
<dbReference type="GO" id="GO:0005743">
    <property type="term" value="C:mitochondrial inner membrane"/>
    <property type="evidence" value="ECO:0007669"/>
    <property type="project" value="UniProtKB-SubCell"/>
</dbReference>
<comment type="similarity">
    <text evidence="2 10">Belongs to the cytochrome c-type heme lyase family.</text>
</comment>
<dbReference type="RefSeq" id="XP_013237267.1">
    <property type="nucleotide sequence ID" value="XM_013381813.1"/>
</dbReference>
<dbReference type="HOGENOM" id="CLU_048602_2_0_1"/>
<evidence type="ECO:0000256" key="8">
    <source>
        <dbReference type="ARBA" id="ARBA00023136"/>
    </source>
</evidence>
<keyword evidence="7 10" id="KW-0496">Mitochondrion</keyword>
<dbReference type="AlphaFoldDB" id="A0A098VPG0"/>
<gene>
    <name evidence="11" type="ORF">DI09_53p120</name>
</gene>
<evidence type="ECO:0000256" key="3">
    <source>
        <dbReference type="ARBA" id="ARBA00022617"/>
    </source>
</evidence>
<keyword evidence="4 10" id="KW-0479">Metal-binding</keyword>
<dbReference type="GO" id="GO:0046872">
    <property type="term" value="F:metal ion binding"/>
    <property type="evidence" value="ECO:0007669"/>
    <property type="project" value="UniProtKB-KW"/>
</dbReference>
<keyword evidence="3 10" id="KW-0349">Heme</keyword>
<evidence type="ECO:0000256" key="1">
    <source>
        <dbReference type="ARBA" id="ARBA00004273"/>
    </source>
</evidence>
<evidence type="ECO:0000313" key="12">
    <source>
        <dbReference type="Proteomes" id="UP000029725"/>
    </source>
</evidence>
<keyword evidence="12" id="KW-1185">Reference proteome</keyword>
<dbReference type="PANTHER" id="PTHR12743:SF0">
    <property type="entry name" value="HOLOCYTOCHROME C-TYPE SYNTHASE"/>
    <property type="match status" value="1"/>
</dbReference>
<protein>
    <recommendedName>
        <fullName evidence="10">Holocytochrome c-type synthase</fullName>
        <ecNumber evidence="10">4.4.1.17</ecNumber>
    </recommendedName>
</protein>
<dbReference type="VEuPathDB" id="MicrosporidiaDB:DI09_53p120"/>
<name>A0A098VPG0_9MICR</name>
<keyword evidence="9 10" id="KW-0456">Lyase</keyword>
<dbReference type="PROSITE" id="PS00822">
    <property type="entry name" value="CYTO_HEME_LYASE_2"/>
    <property type="match status" value="1"/>
</dbReference>
<comment type="subcellular location">
    <subcellularLocation>
        <location evidence="1 10">Mitochondrion inner membrane</location>
    </subcellularLocation>
</comment>
<dbReference type="OrthoDB" id="4243at2759"/>
<evidence type="ECO:0000256" key="9">
    <source>
        <dbReference type="ARBA" id="ARBA00023239"/>
    </source>
</evidence>
<sequence>MSVAQASECSHNCTKFGNPSSNYMDSSECPVKPTSGEQPGLSCPYIGEVGSCPATSGCSSHSLCLGTSEENSGNSPTSMRISSSIKRTGTDGTWLYPSIEMFKAAMLRKTMAKKETDGISSQLKVEDVNSLDKSTLFAIVHMHNIVNEQAWQHVLKYERLHDCKEPSLSSFCGKPEELTIKARLWKLLGYAPPFDRHDWFVDRCGCSEKPIRYIIDFYEGQKKLSLVEGKEIRVPSIYLDVRPEPTLAGLYDRFRLFIRGLF</sequence>
<dbReference type="InterPro" id="IPR000511">
    <property type="entry name" value="Holocyt_c/c1_synthase"/>
</dbReference>
<dbReference type="EC" id="4.4.1.17" evidence="10"/>
<evidence type="ECO:0000256" key="6">
    <source>
        <dbReference type="ARBA" id="ARBA00023004"/>
    </source>
</evidence>
<dbReference type="Pfam" id="PF01265">
    <property type="entry name" value="Cyto_heme_lyase"/>
    <property type="match status" value="2"/>
</dbReference>
<accession>A0A098VPG0</accession>